<gene>
    <name evidence="5" type="ORF">QYE76_048824</name>
</gene>
<evidence type="ECO:0000313" key="5">
    <source>
        <dbReference type="EMBL" id="KAK1660665.1"/>
    </source>
</evidence>
<dbReference type="AlphaFoldDB" id="A0AAD8SMM3"/>
<dbReference type="PANTHER" id="PTHR33138:SF89">
    <property type="entry name" value="WALL-ASSOCIATED RECEPTOR KINASE GALACTURONAN-BINDING DOMAIN-CONTAINING PROTEIN"/>
    <property type="match status" value="1"/>
</dbReference>
<evidence type="ECO:0000313" key="6">
    <source>
        <dbReference type="Proteomes" id="UP001231189"/>
    </source>
</evidence>
<feature type="chain" id="PRO_5042269896" description="Wall-associated receptor kinase galacturonan-binding domain-containing protein" evidence="3">
    <location>
        <begin position="19"/>
        <end position="235"/>
    </location>
</feature>
<organism evidence="5 6">
    <name type="scientific">Lolium multiflorum</name>
    <name type="common">Italian ryegrass</name>
    <name type="synonym">Lolium perenne subsp. multiflorum</name>
    <dbReference type="NCBI Taxonomy" id="4521"/>
    <lineage>
        <taxon>Eukaryota</taxon>
        <taxon>Viridiplantae</taxon>
        <taxon>Streptophyta</taxon>
        <taxon>Embryophyta</taxon>
        <taxon>Tracheophyta</taxon>
        <taxon>Spermatophyta</taxon>
        <taxon>Magnoliopsida</taxon>
        <taxon>Liliopsida</taxon>
        <taxon>Poales</taxon>
        <taxon>Poaceae</taxon>
        <taxon>BOP clade</taxon>
        <taxon>Pooideae</taxon>
        <taxon>Poodae</taxon>
        <taxon>Poeae</taxon>
        <taxon>Poeae Chloroplast Group 2 (Poeae type)</taxon>
        <taxon>Loliodinae</taxon>
        <taxon>Loliinae</taxon>
        <taxon>Lolium</taxon>
    </lineage>
</organism>
<dbReference type="Pfam" id="PF13947">
    <property type="entry name" value="GUB_WAK_bind"/>
    <property type="match status" value="1"/>
</dbReference>
<name>A0AAD8SMM3_LOLMU</name>
<evidence type="ECO:0000256" key="1">
    <source>
        <dbReference type="ARBA" id="ARBA00004167"/>
    </source>
</evidence>
<evidence type="ECO:0000256" key="3">
    <source>
        <dbReference type="SAM" id="SignalP"/>
    </source>
</evidence>
<sequence>MLWLLLLPLASLLRSATATSGGGTTSCTQESCGNLIIRFPFSLAGAQPLYCGYPQFDLTCDTGPGRAQAYLSNTFRERLFRADNISYASNTMVAAIAGNGGCPVPDFNVSGSLALFPFTISAANKRFVFFYDCHVPPEHRLPLLPRLCGNRTVGAYISGRWGEGDTLPRDIPANCSSVSVPVRGGMEPASLLYYERLIDDGFLLELPAPLGDCDGCRRVRGECRLDLLSFQCVCC</sequence>
<keyword evidence="2 3" id="KW-0732">Signal</keyword>
<feature type="signal peptide" evidence="3">
    <location>
        <begin position="1"/>
        <end position="18"/>
    </location>
</feature>
<proteinExistence type="predicted"/>
<comment type="subcellular location">
    <subcellularLocation>
        <location evidence="1">Membrane</location>
        <topology evidence="1">Single-pass membrane protein</topology>
    </subcellularLocation>
</comment>
<dbReference type="EMBL" id="JAUUTY010000003">
    <property type="protein sequence ID" value="KAK1660665.1"/>
    <property type="molecule type" value="Genomic_DNA"/>
</dbReference>
<protein>
    <recommendedName>
        <fullName evidence="4">Wall-associated receptor kinase galacturonan-binding domain-containing protein</fullName>
    </recommendedName>
</protein>
<feature type="domain" description="Wall-associated receptor kinase galacturonan-binding" evidence="4">
    <location>
        <begin position="27"/>
        <end position="93"/>
    </location>
</feature>
<evidence type="ECO:0000259" key="4">
    <source>
        <dbReference type="Pfam" id="PF13947"/>
    </source>
</evidence>
<evidence type="ECO:0000256" key="2">
    <source>
        <dbReference type="ARBA" id="ARBA00022729"/>
    </source>
</evidence>
<dbReference type="PANTHER" id="PTHR33138">
    <property type="entry name" value="OS01G0690200 PROTEIN"/>
    <property type="match status" value="1"/>
</dbReference>
<dbReference type="Proteomes" id="UP001231189">
    <property type="component" value="Unassembled WGS sequence"/>
</dbReference>
<accession>A0AAD8SMM3</accession>
<dbReference type="GO" id="GO:0030247">
    <property type="term" value="F:polysaccharide binding"/>
    <property type="evidence" value="ECO:0007669"/>
    <property type="project" value="InterPro"/>
</dbReference>
<comment type="caution">
    <text evidence="5">The sequence shown here is derived from an EMBL/GenBank/DDBJ whole genome shotgun (WGS) entry which is preliminary data.</text>
</comment>
<keyword evidence="6" id="KW-1185">Reference proteome</keyword>
<dbReference type="GO" id="GO:0016020">
    <property type="term" value="C:membrane"/>
    <property type="evidence" value="ECO:0007669"/>
    <property type="project" value="UniProtKB-SubCell"/>
</dbReference>
<reference evidence="5" key="1">
    <citation type="submission" date="2023-07" db="EMBL/GenBank/DDBJ databases">
        <title>A chromosome-level genome assembly of Lolium multiflorum.</title>
        <authorList>
            <person name="Chen Y."/>
            <person name="Copetti D."/>
            <person name="Kolliker R."/>
            <person name="Studer B."/>
        </authorList>
    </citation>
    <scope>NUCLEOTIDE SEQUENCE</scope>
    <source>
        <strain evidence="5">02402/16</strain>
        <tissue evidence="5">Leaf</tissue>
    </source>
</reference>
<dbReference type="InterPro" id="IPR025287">
    <property type="entry name" value="WAK_GUB"/>
</dbReference>